<dbReference type="InterPro" id="IPR015943">
    <property type="entry name" value="WD40/YVTN_repeat-like_dom_sf"/>
</dbReference>
<dbReference type="GO" id="GO:0005634">
    <property type="term" value="C:nucleus"/>
    <property type="evidence" value="ECO:0007669"/>
    <property type="project" value="TreeGrafter"/>
</dbReference>
<dbReference type="PROSITE" id="PS50082">
    <property type="entry name" value="WD_REPEATS_2"/>
    <property type="match status" value="1"/>
</dbReference>
<protein>
    <recommendedName>
        <fullName evidence="2 8">DNA damage-binding protein CMR1</fullName>
    </recommendedName>
</protein>
<keyword evidence="4" id="KW-0677">Repeat</keyword>
<comment type="caution">
    <text evidence="10">The sequence shown here is derived from an EMBL/GenBank/DDBJ whole genome shotgun (WGS) entry which is preliminary data.</text>
</comment>
<dbReference type="Pfam" id="PF00400">
    <property type="entry name" value="WD40"/>
    <property type="match status" value="2"/>
</dbReference>
<dbReference type="PANTHER" id="PTHR14773">
    <property type="entry name" value="WD REPEAT-CONTAINING PROTEIN 76"/>
    <property type="match status" value="1"/>
</dbReference>
<dbReference type="InterPro" id="IPR001680">
    <property type="entry name" value="WD40_rpt"/>
</dbReference>
<feature type="region of interest" description="Disordered" evidence="9">
    <location>
        <begin position="27"/>
        <end position="65"/>
    </location>
</feature>
<dbReference type="PROSITE" id="PS50294">
    <property type="entry name" value="WD_REPEATS_REGION"/>
    <property type="match status" value="1"/>
</dbReference>
<evidence type="ECO:0000313" key="11">
    <source>
        <dbReference type="Proteomes" id="UP000187429"/>
    </source>
</evidence>
<evidence type="ECO:0000256" key="3">
    <source>
        <dbReference type="ARBA" id="ARBA00022574"/>
    </source>
</evidence>
<proteinExistence type="inferred from homology"/>
<keyword evidence="3 7" id="KW-0853">WD repeat</keyword>
<evidence type="ECO:0000256" key="7">
    <source>
        <dbReference type="PROSITE-ProRule" id="PRU00221"/>
    </source>
</evidence>
<comment type="similarity">
    <text evidence="1 8">Belongs to the WD repeat DDB2/WDR76 family.</text>
</comment>
<dbReference type="Gene3D" id="2.130.10.10">
    <property type="entry name" value="YVTN repeat-like/Quinoprotein amine dehydrogenase"/>
    <property type="match status" value="1"/>
</dbReference>
<accession>A0A1R1YP33</accession>
<dbReference type="SMART" id="SM00320">
    <property type="entry name" value="WD40"/>
    <property type="match status" value="4"/>
</dbReference>
<reference evidence="11" key="1">
    <citation type="submission" date="2017-01" db="EMBL/GenBank/DDBJ databases">
        <authorList>
            <person name="Wang Y."/>
            <person name="White M."/>
            <person name="Kvist S."/>
            <person name="Moncalvo J.-M."/>
        </authorList>
    </citation>
    <scope>NUCLEOTIDE SEQUENCE [LARGE SCALE GENOMIC DNA]</scope>
    <source>
        <strain evidence="11">ID-206-W2</strain>
    </source>
</reference>
<gene>
    <name evidence="10" type="ORF">AYI69_g1887</name>
</gene>
<evidence type="ECO:0000256" key="8">
    <source>
        <dbReference type="RuleBase" id="RU365004"/>
    </source>
</evidence>
<keyword evidence="5 8" id="KW-0227">DNA damage</keyword>
<dbReference type="GO" id="GO:0006974">
    <property type="term" value="P:DNA damage response"/>
    <property type="evidence" value="ECO:0007669"/>
    <property type="project" value="UniProtKB-KW"/>
</dbReference>
<organism evidence="10 11">
    <name type="scientific">Smittium culicis</name>
    <dbReference type="NCBI Taxonomy" id="133412"/>
    <lineage>
        <taxon>Eukaryota</taxon>
        <taxon>Fungi</taxon>
        <taxon>Fungi incertae sedis</taxon>
        <taxon>Zoopagomycota</taxon>
        <taxon>Kickxellomycotina</taxon>
        <taxon>Harpellomycetes</taxon>
        <taxon>Harpellales</taxon>
        <taxon>Legeriomycetaceae</taxon>
        <taxon>Smittium</taxon>
    </lineage>
</organism>
<dbReference type="PANTHER" id="PTHR14773:SF0">
    <property type="entry name" value="WD REPEAT-CONTAINING PROTEIN 76"/>
    <property type="match status" value="1"/>
</dbReference>
<sequence>MNEYEKTRLENIRKNEEMLKQLGLDLGKSKVKKVPPKKDPGTTKKRNYTASIKASSNVEPTRKSSRIRGIKAIDQKLDLDQVEKMITRKQDGNKHEAYQMKKSNIDYGKSKVKKVPPKKDPGTTKKRNYTASIKASSNVEPTRKSSRIRGIKAIDQKLDLDQVEKMITRKQDGNKHEAYQMKKSNIDYGKEVKLEDSNVDESDITYFKLVAEKLTNNSIDSSKNSNPTDNYVKEEGGLPINDETYIKSKIIEKSGRVSNVLEQAEKAALENIFADMNIRHEENCVGVVSTRIYSLAVHPSKDSSILVCAGSKTGSLGFLSMQKSGYRTQDWENVLSEAIKDIKCDADNGERSKNDNAFKIKKEDILDIKSENEESHGMKSNSNDDEEYSRFSFEPHSDVISTVVIPRQQSNFVYTSSYDGKVRYLDLNHPTSFNQVMNLNDDPKIISIDLQYQTNSDSGASPIVWFSTFSGYTGFCDSRVSGGIVHEFQSHDSRVGCVSTNPVYKNIIATSSLDRTVKVWDIRSMNHFIDETLQEPDFEKNNNSKKPKNETNSNGLDVKQNLEFEPDLADSVNEGGCVTCAYFSPDGNRIATASFNDLVSVYSFDGKNSKITDKQFARHNNKTGRLVLLISYIYTLLK</sequence>
<evidence type="ECO:0000256" key="6">
    <source>
        <dbReference type="ARBA" id="ARBA00023125"/>
    </source>
</evidence>
<dbReference type="GO" id="GO:0003677">
    <property type="term" value="F:DNA binding"/>
    <property type="evidence" value="ECO:0007669"/>
    <property type="project" value="UniProtKB-UniRule"/>
</dbReference>
<comment type="function">
    <text evidence="8">DNA-binding protein that binds to both single- and double-stranded DNA. Binds preferentially to UV-damaged DNA. May be involved in DNA-metabolic processes.</text>
</comment>
<dbReference type="AlphaFoldDB" id="A0A1R1YP33"/>
<keyword evidence="6 8" id="KW-0238">DNA-binding</keyword>
<dbReference type="GO" id="GO:2000001">
    <property type="term" value="P:regulation of DNA damage checkpoint"/>
    <property type="evidence" value="ECO:0007669"/>
    <property type="project" value="TreeGrafter"/>
</dbReference>
<dbReference type="SUPFAM" id="SSF50978">
    <property type="entry name" value="WD40 repeat-like"/>
    <property type="match status" value="1"/>
</dbReference>
<dbReference type="OrthoDB" id="9890280at2759"/>
<evidence type="ECO:0000256" key="9">
    <source>
        <dbReference type="SAM" id="MobiDB-lite"/>
    </source>
</evidence>
<evidence type="ECO:0000313" key="10">
    <source>
        <dbReference type="EMBL" id="OMJ28643.1"/>
    </source>
</evidence>
<dbReference type="PROSITE" id="PS00678">
    <property type="entry name" value="WD_REPEATS_1"/>
    <property type="match status" value="1"/>
</dbReference>
<evidence type="ECO:0000256" key="1">
    <source>
        <dbReference type="ARBA" id="ARBA00005434"/>
    </source>
</evidence>
<dbReference type="InterPro" id="IPR050853">
    <property type="entry name" value="WD_repeat_DNA-damage-binding"/>
</dbReference>
<feature type="compositionally biased region" description="Polar residues" evidence="9">
    <location>
        <begin position="48"/>
        <end position="59"/>
    </location>
</feature>
<feature type="repeat" description="WD" evidence="7">
    <location>
        <begin position="488"/>
        <end position="530"/>
    </location>
</feature>
<dbReference type="Proteomes" id="UP000187429">
    <property type="component" value="Unassembled WGS sequence"/>
</dbReference>
<dbReference type="InterPro" id="IPR036322">
    <property type="entry name" value="WD40_repeat_dom_sf"/>
</dbReference>
<dbReference type="EMBL" id="LSSM01000521">
    <property type="protein sequence ID" value="OMJ28643.1"/>
    <property type="molecule type" value="Genomic_DNA"/>
</dbReference>
<evidence type="ECO:0000256" key="5">
    <source>
        <dbReference type="ARBA" id="ARBA00022763"/>
    </source>
</evidence>
<feature type="region of interest" description="Disordered" evidence="9">
    <location>
        <begin position="533"/>
        <end position="557"/>
    </location>
</feature>
<keyword evidence="11" id="KW-1185">Reference proteome</keyword>
<dbReference type="InterPro" id="IPR019775">
    <property type="entry name" value="WD40_repeat_CS"/>
</dbReference>
<evidence type="ECO:0000256" key="4">
    <source>
        <dbReference type="ARBA" id="ARBA00022737"/>
    </source>
</evidence>
<evidence type="ECO:0000256" key="2">
    <source>
        <dbReference type="ARBA" id="ARBA00021132"/>
    </source>
</evidence>
<feature type="region of interest" description="Disordered" evidence="9">
    <location>
        <begin position="369"/>
        <end position="389"/>
    </location>
</feature>
<name>A0A1R1YP33_9FUNG</name>